<organism evidence="5 6">
    <name type="scientific">Myriangium duriaei CBS 260.36</name>
    <dbReference type="NCBI Taxonomy" id="1168546"/>
    <lineage>
        <taxon>Eukaryota</taxon>
        <taxon>Fungi</taxon>
        <taxon>Dikarya</taxon>
        <taxon>Ascomycota</taxon>
        <taxon>Pezizomycotina</taxon>
        <taxon>Dothideomycetes</taxon>
        <taxon>Dothideomycetidae</taxon>
        <taxon>Myriangiales</taxon>
        <taxon>Myriangiaceae</taxon>
        <taxon>Myriangium</taxon>
    </lineage>
</organism>
<dbReference type="Gene3D" id="1.25.40.10">
    <property type="entry name" value="Tetratricopeptide repeat domain"/>
    <property type="match status" value="1"/>
</dbReference>
<dbReference type="AlphaFoldDB" id="A0A9P4MHQ9"/>
<proteinExistence type="inferred from homology"/>
<feature type="region of interest" description="Disordered" evidence="2">
    <location>
        <begin position="262"/>
        <end position="342"/>
    </location>
</feature>
<dbReference type="PROSITE" id="PS51048">
    <property type="entry name" value="SGS"/>
    <property type="match status" value="1"/>
</dbReference>
<protein>
    <submittedName>
        <fullName evidence="5">SGS-domain-containing protein</fullName>
    </submittedName>
</protein>
<dbReference type="SUPFAM" id="SSF49764">
    <property type="entry name" value="HSP20-like chaperones"/>
    <property type="match status" value="1"/>
</dbReference>
<feature type="compositionally biased region" description="Acidic residues" evidence="2">
    <location>
        <begin position="329"/>
        <end position="342"/>
    </location>
</feature>
<feature type="compositionally biased region" description="Polar residues" evidence="2">
    <location>
        <begin position="369"/>
        <end position="381"/>
    </location>
</feature>
<feature type="compositionally biased region" description="Polar residues" evidence="2">
    <location>
        <begin position="277"/>
        <end position="306"/>
    </location>
</feature>
<sequence>MDHAKRGADALTAGRYADAVKEYTHAIEAAPTSPDYHIKRATAHQRSSPSDCKASLADADKAVVLAQKRAKRELIVQAQLRRAIALFGLERYADAKFLFDVVKRMEPKEKSLGIWEAKVQGKLSVLDKDHIGTKVVVTEIPIIAEPKGGTPSDHTVSKLEAVSNNSVQDIPEQTASVQTPAANIRHQFYEDKSNVYVTLLAKGVPEQQTTVDIQEHSLTISFPLVTGSTFDFSKDPLKGAVDITQSTYKILSTKIEVTLRKAQPGQTWRELEGKELPSSNTAPSSTVPLPAAQPTTGPAYPTSSRSGPKDWDKLANDMTKKKEKKEGTANDDEDDWDYEKEGGDEANSFFKKLYAGASPDAQRAMMKSFTESNGTALSTNWEEVKKGTVPTQPPDGVEAKSWKS</sequence>
<accession>A0A9P4MHQ9</accession>
<dbReference type="Gene3D" id="2.60.40.790">
    <property type="match status" value="1"/>
</dbReference>
<dbReference type="CDD" id="cd06466">
    <property type="entry name" value="p23_CS_SGT1_like"/>
    <property type="match status" value="1"/>
</dbReference>
<dbReference type="PROSITE" id="PS51203">
    <property type="entry name" value="CS"/>
    <property type="match status" value="1"/>
</dbReference>
<evidence type="ECO:0000256" key="2">
    <source>
        <dbReference type="SAM" id="MobiDB-lite"/>
    </source>
</evidence>
<evidence type="ECO:0000313" key="5">
    <source>
        <dbReference type="EMBL" id="KAF2153447.1"/>
    </source>
</evidence>
<comment type="caution">
    <text evidence="5">The sequence shown here is derived from an EMBL/GenBank/DDBJ whole genome shotgun (WGS) entry which is preliminary data.</text>
</comment>
<dbReference type="InterPro" id="IPR007699">
    <property type="entry name" value="SGS_dom"/>
</dbReference>
<feature type="domain" description="CS" evidence="4">
    <location>
        <begin position="181"/>
        <end position="272"/>
    </location>
</feature>
<feature type="domain" description="SGS" evidence="3">
    <location>
        <begin position="299"/>
        <end position="404"/>
    </location>
</feature>
<dbReference type="GO" id="GO:0051087">
    <property type="term" value="F:protein-folding chaperone binding"/>
    <property type="evidence" value="ECO:0007669"/>
    <property type="project" value="InterPro"/>
</dbReference>
<gene>
    <name evidence="5" type="ORF">K461DRAFT_278257</name>
</gene>
<name>A0A9P4MHQ9_9PEZI</name>
<evidence type="ECO:0000259" key="4">
    <source>
        <dbReference type="PROSITE" id="PS51203"/>
    </source>
</evidence>
<dbReference type="SUPFAM" id="SSF48452">
    <property type="entry name" value="TPR-like"/>
    <property type="match status" value="1"/>
</dbReference>
<evidence type="ECO:0000259" key="3">
    <source>
        <dbReference type="PROSITE" id="PS51048"/>
    </source>
</evidence>
<dbReference type="EMBL" id="ML996085">
    <property type="protein sequence ID" value="KAF2153447.1"/>
    <property type="molecule type" value="Genomic_DNA"/>
</dbReference>
<dbReference type="Pfam" id="PF04969">
    <property type="entry name" value="CS"/>
    <property type="match status" value="1"/>
</dbReference>
<feature type="region of interest" description="Disordered" evidence="2">
    <location>
        <begin position="367"/>
        <end position="404"/>
    </location>
</feature>
<dbReference type="PANTHER" id="PTHR45862">
    <property type="entry name" value="PROTEIN SGT1 HOMOLOG"/>
    <property type="match status" value="1"/>
</dbReference>
<evidence type="ECO:0000256" key="1">
    <source>
        <dbReference type="ARBA" id="ARBA00008509"/>
    </source>
</evidence>
<reference evidence="5" key="1">
    <citation type="journal article" date="2020" name="Stud. Mycol.">
        <title>101 Dothideomycetes genomes: a test case for predicting lifestyles and emergence of pathogens.</title>
        <authorList>
            <person name="Haridas S."/>
            <person name="Albert R."/>
            <person name="Binder M."/>
            <person name="Bloem J."/>
            <person name="Labutti K."/>
            <person name="Salamov A."/>
            <person name="Andreopoulos B."/>
            <person name="Baker S."/>
            <person name="Barry K."/>
            <person name="Bills G."/>
            <person name="Bluhm B."/>
            <person name="Cannon C."/>
            <person name="Castanera R."/>
            <person name="Culley D."/>
            <person name="Daum C."/>
            <person name="Ezra D."/>
            <person name="Gonzalez J."/>
            <person name="Henrissat B."/>
            <person name="Kuo A."/>
            <person name="Liang C."/>
            <person name="Lipzen A."/>
            <person name="Lutzoni F."/>
            <person name="Magnuson J."/>
            <person name="Mondo S."/>
            <person name="Nolan M."/>
            <person name="Ohm R."/>
            <person name="Pangilinan J."/>
            <person name="Park H.-J."/>
            <person name="Ramirez L."/>
            <person name="Alfaro M."/>
            <person name="Sun H."/>
            <person name="Tritt A."/>
            <person name="Yoshinaga Y."/>
            <person name="Zwiers L.-H."/>
            <person name="Turgeon B."/>
            <person name="Goodwin S."/>
            <person name="Spatafora J."/>
            <person name="Crous P."/>
            <person name="Grigoriev I."/>
        </authorList>
    </citation>
    <scope>NUCLEOTIDE SEQUENCE</scope>
    <source>
        <strain evidence="5">CBS 260.36</strain>
    </source>
</reference>
<evidence type="ECO:0000313" key="6">
    <source>
        <dbReference type="Proteomes" id="UP000799439"/>
    </source>
</evidence>
<dbReference type="InterPro" id="IPR044563">
    <property type="entry name" value="Sgt1-like"/>
</dbReference>
<dbReference type="OrthoDB" id="1898560at2759"/>
<keyword evidence="6" id="KW-1185">Reference proteome</keyword>
<dbReference type="InterPro" id="IPR011990">
    <property type="entry name" value="TPR-like_helical_dom_sf"/>
</dbReference>
<dbReference type="Pfam" id="PF05002">
    <property type="entry name" value="SGS"/>
    <property type="match status" value="1"/>
</dbReference>
<comment type="similarity">
    <text evidence="1">Belongs to the SGT1 family.</text>
</comment>
<dbReference type="InterPro" id="IPR008978">
    <property type="entry name" value="HSP20-like_chaperone"/>
</dbReference>
<dbReference type="InterPro" id="IPR007052">
    <property type="entry name" value="CS_dom"/>
</dbReference>
<dbReference type="Proteomes" id="UP000799439">
    <property type="component" value="Unassembled WGS sequence"/>
</dbReference>
<feature type="compositionally biased region" description="Basic and acidic residues" evidence="2">
    <location>
        <begin position="307"/>
        <end position="328"/>
    </location>
</feature>